<accession>A0ABR5CS55</accession>
<dbReference type="EMBL" id="JWJH01000010">
    <property type="protein sequence ID" value="KJF67506.1"/>
    <property type="molecule type" value="Genomic_DNA"/>
</dbReference>
<dbReference type="Proteomes" id="UP000052068">
    <property type="component" value="Unassembled WGS sequence"/>
</dbReference>
<evidence type="ECO:0000256" key="3">
    <source>
        <dbReference type="ARBA" id="ARBA00012865"/>
    </source>
</evidence>
<evidence type="ECO:0000313" key="5">
    <source>
        <dbReference type="EMBL" id="KJF67506.1"/>
    </source>
</evidence>
<organism evidence="5 6">
    <name type="scientific">Rhizobium nepotum 39/7</name>
    <dbReference type="NCBI Taxonomy" id="1368418"/>
    <lineage>
        <taxon>Bacteria</taxon>
        <taxon>Pseudomonadati</taxon>
        <taxon>Pseudomonadota</taxon>
        <taxon>Alphaproteobacteria</taxon>
        <taxon>Hyphomicrobiales</taxon>
        <taxon>Rhizobiaceae</taxon>
        <taxon>Rhizobium/Agrobacterium group</taxon>
        <taxon>Rhizobium</taxon>
    </lineage>
</organism>
<evidence type="ECO:0000256" key="1">
    <source>
        <dbReference type="ARBA" id="ARBA00001526"/>
    </source>
</evidence>
<dbReference type="PANTHER" id="PTHR35333">
    <property type="entry name" value="BETA-LACTAMASE"/>
    <property type="match status" value="1"/>
</dbReference>
<keyword evidence="6" id="KW-1185">Reference proteome</keyword>
<dbReference type="Gene3D" id="3.40.710.10">
    <property type="entry name" value="DD-peptidase/beta-lactamase superfamily"/>
    <property type="match status" value="1"/>
</dbReference>
<sequence>MTNTNAIQKTSGNVQERLNAICDAQNFVTRFSIRNLLTGESFDRRADEETPSASTRKTSIMMAALKAVHEGRLDLDEPITYEARFAEEVASGMLRHMTPGLVISLRDAITGMMVLSDNVCTKMVFERLTLEEVDSYCKSIGMSGTHHRFLIPPLALSPDHALKSVTTTTARDQLFLLQTILDAQTSPQAAAKLGSSQELCAYALQTLKNQILRYAIPSRLPFGTVVAHKGGTGKRGRMNAGIVYRDGSPFYIITAFTDQVPQEMPDGTPGYTLSLETIGRLSRVCWDAF</sequence>
<dbReference type="PANTHER" id="PTHR35333:SF3">
    <property type="entry name" value="BETA-LACTAMASE-TYPE TRANSPEPTIDASE FOLD CONTAINING PROTEIN"/>
    <property type="match status" value="1"/>
</dbReference>
<dbReference type="Pfam" id="PF13354">
    <property type="entry name" value="Beta-lactamase2"/>
    <property type="match status" value="1"/>
</dbReference>
<dbReference type="SUPFAM" id="SSF56601">
    <property type="entry name" value="beta-lactamase/transpeptidase-like"/>
    <property type="match status" value="1"/>
</dbReference>
<name>A0ABR5CS55_9HYPH</name>
<proteinExistence type="inferred from homology"/>
<evidence type="ECO:0000313" key="6">
    <source>
        <dbReference type="Proteomes" id="UP000052068"/>
    </source>
</evidence>
<protein>
    <recommendedName>
        <fullName evidence="3">beta-lactamase</fullName>
        <ecNumber evidence="3">3.5.2.6</ecNumber>
    </recommendedName>
</protein>
<dbReference type="InterPro" id="IPR012338">
    <property type="entry name" value="Beta-lactam/transpept-like"/>
</dbReference>
<dbReference type="InterPro" id="IPR000871">
    <property type="entry name" value="Beta-lactam_class-A"/>
</dbReference>
<evidence type="ECO:0000256" key="2">
    <source>
        <dbReference type="ARBA" id="ARBA00009009"/>
    </source>
</evidence>
<reference evidence="5 6" key="1">
    <citation type="submission" date="2015-03" db="EMBL/GenBank/DDBJ databases">
        <title>Draft Genome Sequences of Agrobacterium nepotum Strain 39/7T (= CFBP 7436T = LMG 26435T) and Agrobacterium sp. Strain KFB 330 (= CFBP 8308 = LMG 28674).</title>
        <authorList>
            <person name="Kuzmanovic N."/>
            <person name="Pulawska J."/>
            <person name="Obradovic A."/>
        </authorList>
    </citation>
    <scope>NUCLEOTIDE SEQUENCE [LARGE SCALE GENOMIC DNA]</scope>
    <source>
        <strain evidence="5 6">39/7</strain>
    </source>
</reference>
<gene>
    <name evidence="5" type="ORF">RS75_12100</name>
</gene>
<comment type="caution">
    <text evidence="5">The sequence shown here is derived from an EMBL/GenBank/DDBJ whole genome shotgun (WGS) entry which is preliminary data.</text>
</comment>
<dbReference type="RefSeq" id="WP_045020711.1">
    <property type="nucleotide sequence ID" value="NZ_JWJH01000010.1"/>
</dbReference>
<evidence type="ECO:0000259" key="4">
    <source>
        <dbReference type="Pfam" id="PF13354"/>
    </source>
</evidence>
<comment type="catalytic activity">
    <reaction evidence="1">
        <text>a beta-lactam + H2O = a substituted beta-amino acid</text>
        <dbReference type="Rhea" id="RHEA:20401"/>
        <dbReference type="ChEBI" id="CHEBI:15377"/>
        <dbReference type="ChEBI" id="CHEBI:35627"/>
        <dbReference type="ChEBI" id="CHEBI:140347"/>
        <dbReference type="EC" id="3.5.2.6"/>
    </reaction>
</comment>
<feature type="domain" description="Beta-lactamase class A catalytic" evidence="4">
    <location>
        <begin position="31"/>
        <end position="257"/>
    </location>
</feature>
<comment type="similarity">
    <text evidence="2">Belongs to the class-A beta-lactamase family.</text>
</comment>
<dbReference type="InterPro" id="IPR045155">
    <property type="entry name" value="Beta-lactam_cat"/>
</dbReference>
<dbReference type="EC" id="3.5.2.6" evidence="3"/>